<reference evidence="1 2" key="1">
    <citation type="journal article" date="2018" name="Nat. Ecol. Evol.">
        <title>Pezizomycetes genomes reveal the molecular basis of ectomycorrhizal truffle lifestyle.</title>
        <authorList>
            <person name="Murat C."/>
            <person name="Payen T."/>
            <person name="Noel B."/>
            <person name="Kuo A."/>
            <person name="Morin E."/>
            <person name="Chen J."/>
            <person name="Kohler A."/>
            <person name="Krizsan K."/>
            <person name="Balestrini R."/>
            <person name="Da Silva C."/>
            <person name="Montanini B."/>
            <person name="Hainaut M."/>
            <person name="Levati E."/>
            <person name="Barry K.W."/>
            <person name="Belfiori B."/>
            <person name="Cichocki N."/>
            <person name="Clum A."/>
            <person name="Dockter R.B."/>
            <person name="Fauchery L."/>
            <person name="Guy J."/>
            <person name="Iotti M."/>
            <person name="Le Tacon F."/>
            <person name="Lindquist E.A."/>
            <person name="Lipzen A."/>
            <person name="Malagnac F."/>
            <person name="Mello A."/>
            <person name="Molinier V."/>
            <person name="Miyauchi S."/>
            <person name="Poulain J."/>
            <person name="Riccioni C."/>
            <person name="Rubini A."/>
            <person name="Sitrit Y."/>
            <person name="Splivallo R."/>
            <person name="Traeger S."/>
            <person name="Wang M."/>
            <person name="Zifcakova L."/>
            <person name="Wipf D."/>
            <person name="Zambonelli A."/>
            <person name="Paolocci F."/>
            <person name="Nowrousian M."/>
            <person name="Ottonello S."/>
            <person name="Baldrian P."/>
            <person name="Spatafora J.W."/>
            <person name="Henrissat B."/>
            <person name="Nagy L.G."/>
            <person name="Aury J.M."/>
            <person name="Wincker P."/>
            <person name="Grigoriev I.V."/>
            <person name="Bonfante P."/>
            <person name="Martin F.M."/>
        </authorList>
    </citation>
    <scope>NUCLEOTIDE SEQUENCE [LARGE SCALE GENOMIC DNA]</scope>
    <source>
        <strain evidence="1 2">RN42</strain>
    </source>
</reference>
<accession>A0A3N4IIX9</accession>
<evidence type="ECO:0000313" key="2">
    <source>
        <dbReference type="Proteomes" id="UP000275078"/>
    </source>
</evidence>
<dbReference type="Proteomes" id="UP000275078">
    <property type="component" value="Unassembled WGS sequence"/>
</dbReference>
<organism evidence="1 2">
    <name type="scientific">Ascobolus immersus RN42</name>
    <dbReference type="NCBI Taxonomy" id="1160509"/>
    <lineage>
        <taxon>Eukaryota</taxon>
        <taxon>Fungi</taxon>
        <taxon>Dikarya</taxon>
        <taxon>Ascomycota</taxon>
        <taxon>Pezizomycotina</taxon>
        <taxon>Pezizomycetes</taxon>
        <taxon>Pezizales</taxon>
        <taxon>Ascobolaceae</taxon>
        <taxon>Ascobolus</taxon>
    </lineage>
</organism>
<sequence>MEPAWAFGKSDERSFEASKAIFKNCAYDLRRAFINTIAMGEKSKLHIHLSKLKKLHNRFMGWAWDSGIFRITWEIQEKCCFHNKPQNWHARFSLRSDYLGRFKKITSELLEISEQQVSTSSKPWTIGDLSWVISSLPGFKPSPDRILQKAFETLGTLTVFSIQAPLNVYGSIRPLEWILVQHHLRLLTTELKGLANTPTTIENVYKTALDLDNRVTAWRRTLWQQHKVQLNFTLCVPGYADGDLRGDFGREMLKSGGRGLVECTLCGMVFNDEGRTSDVARCDREIEIPTMSQHFEEHLEHMGDQNLQEDRIKHLLVGDSKLGGLREDVRNARARLRTRYPCILGCFESAENEDRFKSHLKSHLDAISKSEDLHNLQYTLRAPASRELEYSLYPHEVLHRAYPGAYSRDPFTHFAVYYGVFVELEALRKSRNTADHDRVTLPCFLCGESLPLEGLDEKGIRNSAIDHLFEHVKILSTLNQPVSQVV</sequence>
<keyword evidence="2" id="KW-1185">Reference proteome</keyword>
<proteinExistence type="predicted"/>
<dbReference type="EMBL" id="ML119651">
    <property type="protein sequence ID" value="RPA86092.1"/>
    <property type="molecule type" value="Genomic_DNA"/>
</dbReference>
<gene>
    <name evidence="1" type="ORF">BJ508DRAFT_322237</name>
</gene>
<name>A0A3N4IIX9_ASCIM</name>
<evidence type="ECO:0000313" key="1">
    <source>
        <dbReference type="EMBL" id="RPA86092.1"/>
    </source>
</evidence>
<dbReference type="AlphaFoldDB" id="A0A3N4IIX9"/>
<protein>
    <submittedName>
        <fullName evidence="1">Uncharacterized protein</fullName>
    </submittedName>
</protein>